<evidence type="ECO:0000313" key="2">
    <source>
        <dbReference type="Proteomes" id="UP001420932"/>
    </source>
</evidence>
<proteinExistence type="predicted"/>
<dbReference type="EMBL" id="JBBNAF010000005">
    <property type="protein sequence ID" value="KAK9142685.1"/>
    <property type="molecule type" value="Genomic_DNA"/>
</dbReference>
<reference evidence="1 2" key="1">
    <citation type="submission" date="2024-01" db="EMBL/GenBank/DDBJ databases">
        <title>Genome assemblies of Stephania.</title>
        <authorList>
            <person name="Yang L."/>
        </authorList>
    </citation>
    <scope>NUCLEOTIDE SEQUENCE [LARGE SCALE GENOMIC DNA]</scope>
    <source>
        <strain evidence="1">YNDBR</strain>
        <tissue evidence="1">Leaf</tissue>
    </source>
</reference>
<evidence type="ECO:0000313" key="1">
    <source>
        <dbReference type="EMBL" id="KAK9142685.1"/>
    </source>
</evidence>
<organism evidence="1 2">
    <name type="scientific">Stephania yunnanensis</name>
    <dbReference type="NCBI Taxonomy" id="152371"/>
    <lineage>
        <taxon>Eukaryota</taxon>
        <taxon>Viridiplantae</taxon>
        <taxon>Streptophyta</taxon>
        <taxon>Embryophyta</taxon>
        <taxon>Tracheophyta</taxon>
        <taxon>Spermatophyta</taxon>
        <taxon>Magnoliopsida</taxon>
        <taxon>Ranunculales</taxon>
        <taxon>Menispermaceae</taxon>
        <taxon>Menispermoideae</taxon>
        <taxon>Cissampelideae</taxon>
        <taxon>Stephania</taxon>
    </lineage>
</organism>
<accession>A0AAP0JZS8</accession>
<sequence length="54" mass="5980">MTILFPNHTQFCIIVVLFRDASFLGFVPRGLASKSFTTCTVSLDFSTTIAITIH</sequence>
<protein>
    <submittedName>
        <fullName evidence="1">Uncharacterized protein</fullName>
    </submittedName>
</protein>
<dbReference type="Proteomes" id="UP001420932">
    <property type="component" value="Unassembled WGS sequence"/>
</dbReference>
<gene>
    <name evidence="1" type="ORF">Syun_012085</name>
</gene>
<dbReference type="AlphaFoldDB" id="A0AAP0JZS8"/>
<keyword evidence="2" id="KW-1185">Reference proteome</keyword>
<name>A0AAP0JZS8_9MAGN</name>
<comment type="caution">
    <text evidence="1">The sequence shown here is derived from an EMBL/GenBank/DDBJ whole genome shotgun (WGS) entry which is preliminary data.</text>
</comment>